<keyword evidence="10" id="KW-1185">Reference proteome</keyword>
<evidence type="ECO:0000256" key="5">
    <source>
        <dbReference type="ARBA" id="ARBA00022729"/>
    </source>
</evidence>
<sequence length="730" mass="82105">MDFQNYGPKNWTGILIQNSDKVQFYNSIFSQFRADINVQQNLQIIVFKNSSNLDIDNLLINDNDIKGLSFYSCENITIQNSIYKDNQYTSNLGGLYAQNVLNFRIYDSQFINNTVKLQGAGVYIIYGEQIIIQNCQFYNNSALKVQGGGIFIELGQDLQILDNNFELNQGALGGGGLIITDFDQILVQNNVFNNNFANYGGAFMLFKAINVQFFQNKFKQNYGVFQGGAGYVLTVTNFYQEGDSYVQNHCDLVGGAVAIIQSENIIMNNQIFYGNVSNDWGGAVCIIRSQLSFYNIFFTDNLSFYDGGALSYNFVKAYDQIIKNCTFTNNMAQIKGGAVQVHFSGNMQIMECQFLDNVGNQGGGILFSFVDNVQVKNCLFQNNYANQQGGGFYVIEVYNFTAKDNNFTDNYASSYGGAISVINTTNLTIETNILSHSQAGQQGGGLYSENTEIIFINESEIKESKLLNTGNKIKGGGLSIYMSQKVIIKNSYFDSNYAYLEGGGIYFHDCQQLQIQASIFYNNSVQYEKKDSLEEINIKQVLSKGGVIFINVSEKNLQLKLQNLNFDGNGASSGTSLFIQQNKDRQIQFKEFNKIQIINDYGDIGLIRYLGNQNDEVQKLKLDNSKNLSSNHLIVDPSTYIKTGFYTNEVLVNQDNFQFELCKQRTVLEKGGEIYCSKCHTNGSCPGGYKLNYPKQGYWRESVYSFNYLKCEKNEDACLGKDQCLEDDGL</sequence>
<dbReference type="InterPro" id="IPR011050">
    <property type="entry name" value="Pectin_lyase_fold/virulence"/>
</dbReference>
<dbReference type="PANTHER" id="PTHR11319">
    <property type="entry name" value="G PROTEIN-COUPLED RECEPTOR-RELATED"/>
    <property type="match status" value="1"/>
</dbReference>
<name>A0A0V0QF48_PSEPJ</name>
<evidence type="ECO:0000313" key="9">
    <source>
        <dbReference type="EMBL" id="KRX00834.1"/>
    </source>
</evidence>
<evidence type="ECO:0000256" key="2">
    <source>
        <dbReference type="ARBA" id="ARBA00004442"/>
    </source>
</evidence>
<keyword evidence="6" id="KW-0472">Membrane</keyword>
<dbReference type="OMA" id="CENITIQ"/>
<dbReference type="Gene3D" id="2.160.20.10">
    <property type="entry name" value="Single-stranded right-handed beta-helix, Pectin lyase-like"/>
    <property type="match status" value="2"/>
</dbReference>
<dbReference type="InterPro" id="IPR012334">
    <property type="entry name" value="Pectin_lyas_fold"/>
</dbReference>
<evidence type="ECO:0000259" key="8">
    <source>
        <dbReference type="Pfam" id="PF13229"/>
    </source>
</evidence>
<evidence type="ECO:0000256" key="1">
    <source>
        <dbReference type="ARBA" id="ARBA00004196"/>
    </source>
</evidence>
<comment type="subcellular location">
    <subcellularLocation>
        <location evidence="1">Cell envelope</location>
    </subcellularLocation>
    <subcellularLocation>
        <location evidence="2">Cell outer membrane</location>
    </subcellularLocation>
    <subcellularLocation>
        <location evidence="3">Secreted</location>
    </subcellularLocation>
</comment>
<dbReference type="OrthoDB" id="75921at2759"/>
<dbReference type="EMBL" id="LDAU01000181">
    <property type="protein sequence ID" value="KRX00834.1"/>
    <property type="molecule type" value="Genomic_DNA"/>
</dbReference>
<evidence type="ECO:0000256" key="7">
    <source>
        <dbReference type="ARBA" id="ARBA00023237"/>
    </source>
</evidence>
<evidence type="ECO:0000256" key="4">
    <source>
        <dbReference type="ARBA" id="ARBA00022525"/>
    </source>
</evidence>
<keyword evidence="7" id="KW-0998">Cell outer membrane</keyword>
<accession>A0A0V0QF48</accession>
<dbReference type="GO" id="GO:0016829">
    <property type="term" value="F:lyase activity"/>
    <property type="evidence" value="ECO:0007669"/>
    <property type="project" value="UniProtKB-KW"/>
</dbReference>
<protein>
    <submittedName>
        <fullName evidence="9">Pectin lyase fold/virulence factor</fullName>
    </submittedName>
</protein>
<proteinExistence type="predicted"/>
<keyword evidence="5" id="KW-0732">Signal</keyword>
<dbReference type="AlphaFoldDB" id="A0A0V0QF48"/>
<evidence type="ECO:0000256" key="3">
    <source>
        <dbReference type="ARBA" id="ARBA00004613"/>
    </source>
</evidence>
<dbReference type="InterPro" id="IPR006626">
    <property type="entry name" value="PbH1"/>
</dbReference>
<comment type="caution">
    <text evidence="9">The sequence shown here is derived from an EMBL/GenBank/DDBJ whole genome shotgun (WGS) entry which is preliminary data.</text>
</comment>
<dbReference type="PANTHER" id="PTHR11319:SF35">
    <property type="entry name" value="OUTER MEMBRANE PROTEIN PMPC-RELATED"/>
    <property type="match status" value="1"/>
</dbReference>
<keyword evidence="4" id="KW-0964">Secreted</keyword>
<evidence type="ECO:0000313" key="10">
    <source>
        <dbReference type="Proteomes" id="UP000054937"/>
    </source>
</evidence>
<organism evidence="9 10">
    <name type="scientific">Pseudocohnilembus persalinus</name>
    <name type="common">Ciliate</name>
    <dbReference type="NCBI Taxonomy" id="266149"/>
    <lineage>
        <taxon>Eukaryota</taxon>
        <taxon>Sar</taxon>
        <taxon>Alveolata</taxon>
        <taxon>Ciliophora</taxon>
        <taxon>Intramacronucleata</taxon>
        <taxon>Oligohymenophorea</taxon>
        <taxon>Scuticociliatia</taxon>
        <taxon>Philasterida</taxon>
        <taxon>Pseudocohnilembidae</taxon>
        <taxon>Pseudocohnilembus</taxon>
    </lineage>
</organism>
<dbReference type="SMART" id="SM00710">
    <property type="entry name" value="PbH1"/>
    <property type="match status" value="10"/>
</dbReference>
<keyword evidence="9" id="KW-0456">Lyase</keyword>
<feature type="domain" description="Right handed beta helix" evidence="8">
    <location>
        <begin position="97"/>
        <end position="231"/>
    </location>
</feature>
<dbReference type="GO" id="GO:0005576">
    <property type="term" value="C:extracellular region"/>
    <property type="evidence" value="ECO:0007669"/>
    <property type="project" value="UniProtKB-SubCell"/>
</dbReference>
<dbReference type="Pfam" id="PF02415">
    <property type="entry name" value="Chlam_PMP"/>
    <property type="match status" value="1"/>
</dbReference>
<dbReference type="Pfam" id="PF13229">
    <property type="entry name" value="Beta_helix"/>
    <property type="match status" value="2"/>
</dbReference>
<evidence type="ECO:0000256" key="6">
    <source>
        <dbReference type="ARBA" id="ARBA00023136"/>
    </source>
</evidence>
<dbReference type="InterPro" id="IPR003368">
    <property type="entry name" value="POMP_repeat"/>
</dbReference>
<dbReference type="InterPro" id="IPR039448">
    <property type="entry name" value="Beta_helix"/>
</dbReference>
<dbReference type="SUPFAM" id="SSF51126">
    <property type="entry name" value="Pectin lyase-like"/>
    <property type="match status" value="2"/>
</dbReference>
<feature type="domain" description="Right handed beta helix" evidence="8">
    <location>
        <begin position="391"/>
        <end position="570"/>
    </location>
</feature>
<dbReference type="Proteomes" id="UP000054937">
    <property type="component" value="Unassembled WGS sequence"/>
</dbReference>
<dbReference type="InParanoid" id="A0A0V0QF48"/>
<gene>
    <name evidence="9" type="ORF">PPERSA_02013</name>
</gene>
<reference evidence="9 10" key="1">
    <citation type="journal article" date="2015" name="Sci. Rep.">
        <title>Genome of the facultative scuticociliatosis pathogen Pseudocohnilembus persalinus provides insight into its virulence through horizontal gene transfer.</title>
        <authorList>
            <person name="Xiong J."/>
            <person name="Wang G."/>
            <person name="Cheng J."/>
            <person name="Tian M."/>
            <person name="Pan X."/>
            <person name="Warren A."/>
            <person name="Jiang C."/>
            <person name="Yuan D."/>
            <person name="Miao W."/>
        </authorList>
    </citation>
    <scope>NUCLEOTIDE SEQUENCE [LARGE SCALE GENOMIC DNA]</scope>
    <source>
        <strain evidence="9">36N120E</strain>
    </source>
</reference>